<dbReference type="Gene3D" id="3.30.830.10">
    <property type="entry name" value="Metalloenzyme, LuxS/M16 peptidase-like"/>
    <property type="match status" value="1"/>
</dbReference>
<sequence length="248" mass="27109">MPRLRPEEVDPRPAVLPTVVETPAGLPVLRHPLPTHGITYLNLYFAAEDLDGEDLCRASFLCELLGALGTDTTPAARLPQRLRATFGSLQSRVEAYGGAEDFSRCRVFFCVSASMLNGKADRGLALLEELLRETRLDDRDKLWAILCQRRADLARQIAQNGNSFAMTRAGAAFRTECAVQEYAGGIACLQWLQAREAEGPDALPALAEQLEALMHRLFTRTRLTVSVTSDAPACAEETAVRLAEALPA</sequence>
<dbReference type="eggNOG" id="COG1026">
    <property type="taxonomic scope" value="Bacteria"/>
</dbReference>
<dbReference type="InterPro" id="IPR011249">
    <property type="entry name" value="Metalloenz_LuxS/M16"/>
</dbReference>
<dbReference type="GO" id="GO:0046872">
    <property type="term" value="F:metal ion binding"/>
    <property type="evidence" value="ECO:0007669"/>
    <property type="project" value="InterPro"/>
</dbReference>
<dbReference type="STRING" id="411471.SUBVAR_06354"/>
<keyword evidence="3" id="KW-1185">Reference proteome</keyword>
<dbReference type="PANTHER" id="PTHR43016:SF13">
    <property type="entry name" value="PRESEQUENCE PROTEASE, MITOCHONDRIAL"/>
    <property type="match status" value="1"/>
</dbReference>
<dbReference type="Pfam" id="PF08367">
    <property type="entry name" value="M16C_assoc"/>
    <property type="match status" value="1"/>
</dbReference>
<proteinExistence type="predicted"/>
<dbReference type="Proteomes" id="UP000003438">
    <property type="component" value="Unassembled WGS sequence"/>
</dbReference>
<dbReference type="HOGENOM" id="CLU_1122184_0_0_9"/>
<feature type="domain" description="Peptidase M16C associated" evidence="1">
    <location>
        <begin position="1"/>
        <end position="195"/>
    </location>
</feature>
<protein>
    <submittedName>
        <fullName evidence="2">Peptidase M16C associated</fullName>
    </submittedName>
</protein>
<accession>D1PPN7</accession>
<gene>
    <name evidence="2" type="ORF">SUBVAR_06354</name>
</gene>
<name>D1PPN7_9FIRM</name>
<evidence type="ECO:0000259" key="1">
    <source>
        <dbReference type="SMART" id="SM01264"/>
    </source>
</evidence>
<dbReference type="GO" id="GO:0006508">
    <property type="term" value="P:proteolysis"/>
    <property type="evidence" value="ECO:0007669"/>
    <property type="project" value="InterPro"/>
</dbReference>
<evidence type="ECO:0000313" key="3">
    <source>
        <dbReference type="Proteomes" id="UP000003438"/>
    </source>
</evidence>
<organism evidence="2 3">
    <name type="scientific">Subdoligranulum variabile DSM 15176</name>
    <dbReference type="NCBI Taxonomy" id="411471"/>
    <lineage>
        <taxon>Bacteria</taxon>
        <taxon>Bacillati</taxon>
        <taxon>Bacillota</taxon>
        <taxon>Clostridia</taxon>
        <taxon>Eubacteriales</taxon>
        <taxon>Oscillospiraceae</taxon>
        <taxon>Subdoligranulum</taxon>
    </lineage>
</organism>
<feature type="non-terminal residue" evidence="2">
    <location>
        <position position="248"/>
    </location>
</feature>
<dbReference type="EMBL" id="ACBY02000028">
    <property type="protein sequence ID" value="EFB75343.1"/>
    <property type="molecule type" value="Genomic_DNA"/>
</dbReference>
<dbReference type="AlphaFoldDB" id="D1PPN7"/>
<dbReference type="PANTHER" id="PTHR43016">
    <property type="entry name" value="PRESEQUENCE PROTEASE"/>
    <property type="match status" value="1"/>
</dbReference>
<dbReference type="SUPFAM" id="SSF63411">
    <property type="entry name" value="LuxS/MPP-like metallohydrolase"/>
    <property type="match status" value="1"/>
</dbReference>
<comment type="caution">
    <text evidence="2">The sequence shown here is derived from an EMBL/GenBank/DDBJ whole genome shotgun (WGS) entry which is preliminary data.</text>
</comment>
<evidence type="ECO:0000313" key="2">
    <source>
        <dbReference type="EMBL" id="EFB75343.1"/>
    </source>
</evidence>
<dbReference type="OrthoDB" id="9762027at2"/>
<dbReference type="SMART" id="SM01264">
    <property type="entry name" value="M16C_associated"/>
    <property type="match status" value="1"/>
</dbReference>
<dbReference type="InterPro" id="IPR013578">
    <property type="entry name" value="Peptidase_M16C_assoc"/>
</dbReference>
<reference evidence="2" key="1">
    <citation type="submission" date="2009-12" db="EMBL/GenBank/DDBJ databases">
        <authorList>
            <person name="Weinstock G."/>
            <person name="Sodergren E."/>
            <person name="Clifton S."/>
            <person name="Fulton L."/>
            <person name="Fulton B."/>
            <person name="Courtney L."/>
            <person name="Fronick C."/>
            <person name="Harrison M."/>
            <person name="Strong C."/>
            <person name="Farmer C."/>
            <person name="Delahaunty K."/>
            <person name="Markovic C."/>
            <person name="Hall O."/>
            <person name="Minx P."/>
            <person name="Tomlinson C."/>
            <person name="Mitreva M."/>
            <person name="Nelson J."/>
            <person name="Hou S."/>
            <person name="Wollam A."/>
            <person name="Pepin K.H."/>
            <person name="Johnson M."/>
            <person name="Bhonagiri V."/>
            <person name="Nash W.E."/>
            <person name="Warren W."/>
            <person name="Chinwalla A."/>
            <person name="Mardis E.R."/>
            <person name="Wilson R.K."/>
        </authorList>
    </citation>
    <scope>NUCLEOTIDE SEQUENCE [LARGE SCALE GENOMIC DNA]</scope>
    <source>
        <strain evidence="2">DSM 15176</strain>
    </source>
</reference>